<dbReference type="RefSeq" id="WP_251418515.1">
    <property type="nucleotide sequence ID" value="NZ_JAMQGM010000050.1"/>
</dbReference>
<dbReference type="EMBL" id="JAMQGM010000050">
    <property type="protein sequence ID" value="MCM2580046.1"/>
    <property type="molecule type" value="Genomic_DNA"/>
</dbReference>
<evidence type="ECO:0008006" key="3">
    <source>
        <dbReference type="Google" id="ProtNLM"/>
    </source>
</evidence>
<organism evidence="1 2">
    <name type="scientific">Streptomyces meridianus</name>
    <dbReference type="NCBI Taxonomy" id="2938945"/>
    <lineage>
        <taxon>Bacteria</taxon>
        <taxon>Bacillati</taxon>
        <taxon>Actinomycetota</taxon>
        <taxon>Actinomycetes</taxon>
        <taxon>Kitasatosporales</taxon>
        <taxon>Streptomycetaceae</taxon>
        <taxon>Streptomyces</taxon>
    </lineage>
</organism>
<evidence type="ECO:0000313" key="1">
    <source>
        <dbReference type="EMBL" id="MCM2580046.1"/>
    </source>
</evidence>
<comment type="caution">
    <text evidence="1">The sequence shown here is derived from an EMBL/GenBank/DDBJ whole genome shotgun (WGS) entry which is preliminary data.</text>
</comment>
<evidence type="ECO:0000313" key="2">
    <source>
        <dbReference type="Proteomes" id="UP001167160"/>
    </source>
</evidence>
<name>A0ABT0XC08_9ACTN</name>
<protein>
    <recommendedName>
        <fullName evidence="3">Prenyltransferase</fullName>
    </recommendedName>
</protein>
<dbReference type="Proteomes" id="UP001167160">
    <property type="component" value="Unassembled WGS sequence"/>
</dbReference>
<keyword evidence="2" id="KW-1185">Reference proteome</keyword>
<proteinExistence type="predicted"/>
<accession>A0ABT0XC08</accession>
<reference evidence="1" key="1">
    <citation type="journal article" date="2023" name="Int. J. Syst. Evol. Microbiol.">
        <title>Streptomyces meridianus sp. nov. isolated from brackish water of the Tagus estuary in Alcochete, Portugal.</title>
        <authorList>
            <person name="Santos J.D.N."/>
            <person name="Klimek D."/>
            <person name="Calusinska M."/>
            <person name="Lobo Da Cunha A."/>
            <person name="Catita J."/>
            <person name="Goncalves H."/>
            <person name="Gonzalez I."/>
            <person name="Reyes F."/>
            <person name="Lage O.M."/>
        </authorList>
    </citation>
    <scope>NUCLEOTIDE SEQUENCE</scope>
    <source>
        <strain evidence="1">MTZ3.1</strain>
    </source>
</reference>
<sequence length="63" mass="6412">MSVSLVIRLPRTPLPLPSRRTLRLLFPLAAPVLVGAAEATGVGLPGRLILGAALGAAEDALNS</sequence>
<gene>
    <name evidence="1" type="ORF">M1E25_22305</name>
</gene>